<dbReference type="InterPro" id="IPR011057">
    <property type="entry name" value="Mss4-like_sf"/>
</dbReference>
<dbReference type="eggNOG" id="COG3791">
    <property type="taxonomic scope" value="Bacteria"/>
</dbReference>
<evidence type="ECO:0000313" key="6">
    <source>
        <dbReference type="EMBL" id="KCZ92296.1"/>
    </source>
</evidence>
<reference evidence="6 7" key="1">
    <citation type="journal article" date="2014" name="Antonie Van Leeuwenhoek">
        <title>Hyphomonas beringensis sp. nov. and Hyphomonas chukchiensis sp. nov., isolated from surface seawater of the Bering Sea and Chukchi Sea.</title>
        <authorList>
            <person name="Li C."/>
            <person name="Lai Q."/>
            <person name="Li G."/>
            <person name="Dong C."/>
            <person name="Wang J."/>
            <person name="Liao Y."/>
            <person name="Shao Z."/>
        </authorList>
    </citation>
    <scope>NUCLEOTIDE SEQUENCE [LARGE SCALE GENOMIC DNA]</scope>
    <source>
        <strain evidence="6 7">MHS-2</strain>
    </source>
</reference>
<dbReference type="Gene3D" id="3.90.1590.10">
    <property type="entry name" value="glutathione-dependent formaldehyde- activating enzyme (gfa)"/>
    <property type="match status" value="1"/>
</dbReference>
<evidence type="ECO:0000256" key="4">
    <source>
        <dbReference type="ARBA" id="ARBA00023239"/>
    </source>
</evidence>
<gene>
    <name evidence="6" type="ORF">HJO_09684</name>
</gene>
<dbReference type="InterPro" id="IPR006913">
    <property type="entry name" value="CENP-V/GFA"/>
</dbReference>
<accession>A0A059FP43</accession>
<protein>
    <recommendedName>
        <fullName evidence="5">CENP-V/GFA domain-containing protein</fullName>
    </recommendedName>
</protein>
<dbReference type="PATRIC" id="fig|1280950.3.peg.1939"/>
<dbReference type="RefSeq" id="WP_035616528.1">
    <property type="nucleotide sequence ID" value="NZ_ARYK01000004.1"/>
</dbReference>
<evidence type="ECO:0000256" key="1">
    <source>
        <dbReference type="ARBA" id="ARBA00005495"/>
    </source>
</evidence>
<organism evidence="6 7">
    <name type="scientific">Hyphomonas johnsonii MHS-2</name>
    <dbReference type="NCBI Taxonomy" id="1280950"/>
    <lineage>
        <taxon>Bacteria</taxon>
        <taxon>Pseudomonadati</taxon>
        <taxon>Pseudomonadota</taxon>
        <taxon>Alphaproteobacteria</taxon>
        <taxon>Hyphomonadales</taxon>
        <taxon>Hyphomonadaceae</taxon>
        <taxon>Hyphomonas</taxon>
    </lineage>
</organism>
<evidence type="ECO:0000313" key="7">
    <source>
        <dbReference type="Proteomes" id="UP000025171"/>
    </source>
</evidence>
<dbReference type="Pfam" id="PF04828">
    <property type="entry name" value="GFA"/>
    <property type="match status" value="1"/>
</dbReference>
<dbReference type="EMBL" id="ARYK01000004">
    <property type="protein sequence ID" value="KCZ92296.1"/>
    <property type="molecule type" value="Genomic_DNA"/>
</dbReference>
<dbReference type="PANTHER" id="PTHR33337">
    <property type="entry name" value="GFA DOMAIN-CONTAINING PROTEIN"/>
    <property type="match status" value="1"/>
</dbReference>
<feature type="domain" description="CENP-V/GFA" evidence="5">
    <location>
        <begin position="5"/>
        <end position="120"/>
    </location>
</feature>
<dbReference type="SUPFAM" id="SSF51316">
    <property type="entry name" value="Mss4-like"/>
    <property type="match status" value="1"/>
</dbReference>
<keyword evidence="2" id="KW-0479">Metal-binding</keyword>
<sequence length="138" mass="14822">MADAVTGSCFCGAVAYAADGLGPIGHCHCRTCQKTHSAAFATTARTARSGFRWTRGADIVAGIESTPGKTRHFCPKCGTHLMAHWHDQDQLILRVASIDSPLPSRPVVHIWTSHKAAFFDFDDGLPQWPEGVPPPANA</sequence>
<dbReference type="PANTHER" id="PTHR33337:SF40">
    <property type="entry name" value="CENP-V_GFA DOMAIN-CONTAINING PROTEIN-RELATED"/>
    <property type="match status" value="1"/>
</dbReference>
<evidence type="ECO:0000259" key="5">
    <source>
        <dbReference type="PROSITE" id="PS51891"/>
    </source>
</evidence>
<dbReference type="GO" id="GO:0046872">
    <property type="term" value="F:metal ion binding"/>
    <property type="evidence" value="ECO:0007669"/>
    <property type="project" value="UniProtKB-KW"/>
</dbReference>
<dbReference type="PROSITE" id="PS51891">
    <property type="entry name" value="CENP_V_GFA"/>
    <property type="match status" value="1"/>
</dbReference>
<dbReference type="AlphaFoldDB" id="A0A059FP43"/>
<comment type="similarity">
    <text evidence="1">Belongs to the Gfa family.</text>
</comment>
<dbReference type="STRING" id="1280950.HJO_09684"/>
<comment type="caution">
    <text evidence="6">The sequence shown here is derived from an EMBL/GenBank/DDBJ whole genome shotgun (WGS) entry which is preliminary data.</text>
</comment>
<evidence type="ECO:0000256" key="3">
    <source>
        <dbReference type="ARBA" id="ARBA00022833"/>
    </source>
</evidence>
<dbReference type="GO" id="GO:0016846">
    <property type="term" value="F:carbon-sulfur lyase activity"/>
    <property type="evidence" value="ECO:0007669"/>
    <property type="project" value="InterPro"/>
</dbReference>
<keyword evidence="4" id="KW-0456">Lyase</keyword>
<name>A0A059FP43_9PROT</name>
<dbReference type="OrthoDB" id="9807246at2"/>
<keyword evidence="3" id="KW-0862">Zinc</keyword>
<dbReference type="Proteomes" id="UP000025171">
    <property type="component" value="Unassembled WGS sequence"/>
</dbReference>
<keyword evidence="7" id="KW-1185">Reference proteome</keyword>
<proteinExistence type="inferred from homology"/>
<evidence type="ECO:0000256" key="2">
    <source>
        <dbReference type="ARBA" id="ARBA00022723"/>
    </source>
</evidence>